<organism evidence="1 2">
    <name type="scientific">Colletotrichum asianum</name>
    <dbReference type="NCBI Taxonomy" id="702518"/>
    <lineage>
        <taxon>Eukaryota</taxon>
        <taxon>Fungi</taxon>
        <taxon>Dikarya</taxon>
        <taxon>Ascomycota</taxon>
        <taxon>Pezizomycotina</taxon>
        <taxon>Sordariomycetes</taxon>
        <taxon>Hypocreomycetidae</taxon>
        <taxon>Glomerellales</taxon>
        <taxon>Glomerellaceae</taxon>
        <taxon>Colletotrichum</taxon>
        <taxon>Colletotrichum gloeosporioides species complex</taxon>
    </lineage>
</organism>
<dbReference type="EMBL" id="WOWK01000024">
    <property type="protein sequence ID" value="KAF0327288.1"/>
    <property type="molecule type" value="Genomic_DNA"/>
</dbReference>
<comment type="caution">
    <text evidence="1">The sequence shown here is derived from an EMBL/GenBank/DDBJ whole genome shotgun (WGS) entry which is preliminary data.</text>
</comment>
<evidence type="ECO:0000313" key="2">
    <source>
        <dbReference type="Proteomes" id="UP000434172"/>
    </source>
</evidence>
<accession>A0A8H3WMS6</accession>
<protein>
    <submittedName>
        <fullName evidence="1">Uncharacterized protein</fullName>
    </submittedName>
</protein>
<evidence type="ECO:0000313" key="1">
    <source>
        <dbReference type="EMBL" id="KAF0327288.1"/>
    </source>
</evidence>
<gene>
    <name evidence="1" type="ORF">GQ607_005477</name>
</gene>
<dbReference type="Proteomes" id="UP000434172">
    <property type="component" value="Unassembled WGS sequence"/>
</dbReference>
<proteinExistence type="predicted"/>
<keyword evidence="2" id="KW-1185">Reference proteome</keyword>
<reference evidence="1 2" key="1">
    <citation type="submission" date="2019-12" db="EMBL/GenBank/DDBJ databases">
        <title>A genome sequence resource for the geographically widespread anthracnose pathogen Colletotrichum asianum.</title>
        <authorList>
            <person name="Meng Y."/>
        </authorList>
    </citation>
    <scope>NUCLEOTIDE SEQUENCE [LARGE SCALE GENOMIC DNA]</scope>
    <source>
        <strain evidence="1 2">ICMP 18580</strain>
    </source>
</reference>
<name>A0A8H3WMS6_9PEZI</name>
<dbReference type="AlphaFoldDB" id="A0A8H3WMS6"/>
<sequence>MPISHLPCVVWLRSPADEHQQIGAGELSCAPPS</sequence>